<dbReference type="AlphaFoldDB" id="A0A381X3P2"/>
<dbReference type="GO" id="GO:0022857">
    <property type="term" value="F:transmembrane transporter activity"/>
    <property type="evidence" value="ECO:0007669"/>
    <property type="project" value="InterPro"/>
</dbReference>
<dbReference type="PANTHER" id="PTHR11360">
    <property type="entry name" value="MONOCARBOXYLATE TRANSPORTER"/>
    <property type="match status" value="1"/>
</dbReference>
<feature type="transmembrane region" description="Helical" evidence="1">
    <location>
        <begin position="247"/>
        <end position="269"/>
    </location>
</feature>
<feature type="transmembrane region" description="Helical" evidence="1">
    <location>
        <begin position="159"/>
        <end position="180"/>
    </location>
</feature>
<accession>A0A381X3P2</accession>
<evidence type="ECO:0008006" key="3">
    <source>
        <dbReference type="Google" id="ProtNLM"/>
    </source>
</evidence>
<keyword evidence="1" id="KW-0472">Membrane</keyword>
<dbReference type="EMBL" id="UINC01013808">
    <property type="protein sequence ID" value="SVA59396.1"/>
    <property type="molecule type" value="Genomic_DNA"/>
</dbReference>
<dbReference type="SUPFAM" id="SSF103473">
    <property type="entry name" value="MFS general substrate transporter"/>
    <property type="match status" value="1"/>
</dbReference>
<name>A0A381X3P2_9ZZZZ</name>
<evidence type="ECO:0000313" key="2">
    <source>
        <dbReference type="EMBL" id="SVA59396.1"/>
    </source>
</evidence>
<proteinExistence type="predicted"/>
<gene>
    <name evidence="2" type="ORF">METZ01_LOCUS112250</name>
</gene>
<feature type="non-terminal residue" evidence="2">
    <location>
        <position position="363"/>
    </location>
</feature>
<feature type="transmembrane region" description="Helical" evidence="1">
    <location>
        <begin position="337"/>
        <end position="361"/>
    </location>
</feature>
<feature type="transmembrane region" description="Helical" evidence="1">
    <location>
        <begin position="7"/>
        <end position="30"/>
    </location>
</feature>
<reference evidence="2" key="1">
    <citation type="submission" date="2018-05" db="EMBL/GenBank/DDBJ databases">
        <authorList>
            <person name="Lanie J.A."/>
            <person name="Ng W.-L."/>
            <person name="Kazmierczak K.M."/>
            <person name="Andrzejewski T.M."/>
            <person name="Davidsen T.M."/>
            <person name="Wayne K.J."/>
            <person name="Tettelin H."/>
            <person name="Glass J.I."/>
            <person name="Rusch D."/>
            <person name="Podicherti R."/>
            <person name="Tsui H.-C.T."/>
            <person name="Winkler M.E."/>
        </authorList>
    </citation>
    <scope>NUCLEOTIDE SEQUENCE</scope>
</reference>
<keyword evidence="1" id="KW-0812">Transmembrane</keyword>
<dbReference type="Gene3D" id="1.20.1250.20">
    <property type="entry name" value="MFS general substrate transporter like domains"/>
    <property type="match status" value="1"/>
</dbReference>
<dbReference type="InterPro" id="IPR050327">
    <property type="entry name" value="Proton-linked_MCT"/>
</dbReference>
<keyword evidence="1" id="KW-1133">Transmembrane helix</keyword>
<organism evidence="2">
    <name type="scientific">marine metagenome</name>
    <dbReference type="NCBI Taxonomy" id="408172"/>
    <lineage>
        <taxon>unclassified sequences</taxon>
        <taxon>metagenomes</taxon>
        <taxon>ecological metagenomes</taxon>
    </lineage>
</organism>
<feature type="transmembrane region" description="Helical" evidence="1">
    <location>
        <begin position="98"/>
        <end position="120"/>
    </location>
</feature>
<dbReference type="InterPro" id="IPR036259">
    <property type="entry name" value="MFS_trans_sf"/>
</dbReference>
<sequence length="363" mass="39604">MDRPSNILFLAIAQTILWAGLYYIFPALFARWELNLGFSKTAIASAFTSAIIISSLLAPFVGNLIDKGYGQRILIGSSILGAIGLIILSFSSEFWTFFLSWSVIGIALSGCLYEPCFAYVTKVRGAKAKDAIIFITLIAGFAGTVSFPVANIFADLINWNASARIFAVVILIFVVPILLISTKSEDKHSVNLKPSSDKYVNYKLRTDLIRPEFISLFFSFLILALAHGMVITHIFPLLIERNIPNATQLLITALIGPAQVVGRIIMIILQKQNFSINIISTLTFILKIVASIFLLYANNNIYLLILFVIFQGSGAGITSITRAVVTANIIGYERFGSVSGAMAVGFIGGSALSPILGAQIWEW</sequence>
<feature type="transmembrane region" description="Helical" evidence="1">
    <location>
        <begin position="276"/>
        <end position="296"/>
    </location>
</feature>
<feature type="transmembrane region" description="Helical" evidence="1">
    <location>
        <begin position="213"/>
        <end position="235"/>
    </location>
</feature>
<dbReference type="Pfam" id="PF07690">
    <property type="entry name" value="MFS_1"/>
    <property type="match status" value="1"/>
</dbReference>
<feature type="transmembrane region" description="Helical" evidence="1">
    <location>
        <begin position="42"/>
        <end position="61"/>
    </location>
</feature>
<feature type="transmembrane region" description="Helical" evidence="1">
    <location>
        <begin position="73"/>
        <end position="92"/>
    </location>
</feature>
<feature type="transmembrane region" description="Helical" evidence="1">
    <location>
        <begin position="302"/>
        <end position="325"/>
    </location>
</feature>
<protein>
    <recommendedName>
        <fullName evidence="3">Major facilitator superfamily (MFS) profile domain-containing protein</fullName>
    </recommendedName>
</protein>
<evidence type="ECO:0000256" key="1">
    <source>
        <dbReference type="SAM" id="Phobius"/>
    </source>
</evidence>
<dbReference type="PANTHER" id="PTHR11360:SF290">
    <property type="entry name" value="MONOCARBOXYLATE MFS PERMEASE"/>
    <property type="match status" value="1"/>
</dbReference>
<dbReference type="InterPro" id="IPR011701">
    <property type="entry name" value="MFS"/>
</dbReference>
<feature type="transmembrane region" description="Helical" evidence="1">
    <location>
        <begin position="132"/>
        <end position="153"/>
    </location>
</feature>